<dbReference type="PANTHER" id="PTHR30345:SF0">
    <property type="entry name" value="DNA DAMAGE-REPAIR_TOLERATION PROTEIN DRT102"/>
    <property type="match status" value="1"/>
</dbReference>
<dbReference type="GO" id="GO:0019316">
    <property type="term" value="P:D-allose catabolic process"/>
    <property type="evidence" value="ECO:0007669"/>
    <property type="project" value="TreeGrafter"/>
</dbReference>
<feature type="binding site" evidence="4">
    <location>
        <begin position="68"/>
        <end position="72"/>
    </location>
    <ligand>
        <name>D-ribulose 5-phosphate</name>
        <dbReference type="ChEBI" id="CHEBI:58121"/>
    </ligand>
</feature>
<evidence type="ECO:0000256" key="2">
    <source>
        <dbReference type="ARBA" id="ARBA00023235"/>
    </source>
</evidence>
<dbReference type="PIRSF" id="PIRSF005384">
    <property type="entry name" value="RpiB_LacA_B"/>
    <property type="match status" value="1"/>
</dbReference>
<feature type="binding site" evidence="4">
    <location>
        <position position="111"/>
    </location>
    <ligand>
        <name>D-ribulose 5-phosphate</name>
        <dbReference type="ChEBI" id="CHEBI:58121"/>
    </ligand>
</feature>
<keyword evidence="6" id="KW-1185">Reference proteome</keyword>
<evidence type="ECO:0000256" key="3">
    <source>
        <dbReference type="PIRSR" id="PIRSR005384-1"/>
    </source>
</evidence>
<reference evidence="5 6" key="1">
    <citation type="journal article" date="2015" name="Sci. Rep.">
        <title>Unraveling adaptation of Pontibacter korlensis to radiation and infertility in desert through complete genome and comparative transcriptomic analysis.</title>
        <authorList>
            <person name="Dai J."/>
            <person name="Dai W."/>
            <person name="Qiu C."/>
            <person name="Yang Z."/>
            <person name="Zhang Y."/>
            <person name="Zhou M."/>
            <person name="Zhang L."/>
            <person name="Fang C."/>
            <person name="Gao Q."/>
            <person name="Yang Q."/>
            <person name="Li X."/>
            <person name="Wang Z."/>
            <person name="Wang Z."/>
            <person name="Jia Z."/>
            <person name="Chen X."/>
        </authorList>
    </citation>
    <scope>NUCLEOTIDE SEQUENCE [LARGE SCALE GENOMIC DNA]</scope>
    <source>
        <strain evidence="5 6">X14-1T</strain>
    </source>
</reference>
<feature type="active site" description="Proton donor" evidence="3">
    <location>
        <position position="100"/>
    </location>
</feature>
<dbReference type="SUPFAM" id="SSF89623">
    <property type="entry name" value="Ribose/Galactose isomerase RpiB/AlsB"/>
    <property type="match status" value="1"/>
</dbReference>
<dbReference type="HOGENOM" id="CLU_091396_4_1_10"/>
<dbReference type="OrthoDB" id="1778624at2"/>
<keyword evidence="2 5" id="KW-0413">Isomerase</keyword>
<dbReference type="NCBIfam" id="TIGR00689">
    <property type="entry name" value="rpiB_lacA_lacB"/>
    <property type="match status" value="1"/>
</dbReference>
<dbReference type="PANTHER" id="PTHR30345">
    <property type="entry name" value="RIBOSE-5-PHOSPHATE ISOMERASE B"/>
    <property type="match status" value="1"/>
</dbReference>
<dbReference type="RefSeq" id="WP_046309716.1">
    <property type="nucleotide sequence ID" value="NZ_CBCSCY010000001.1"/>
</dbReference>
<dbReference type="InterPro" id="IPR036569">
    <property type="entry name" value="RpiB_LacA_LacB_sf"/>
</dbReference>
<accession>A0A0E3UVU0</accession>
<feature type="active site" description="Proton acceptor" evidence="3">
    <location>
        <position position="67"/>
    </location>
</feature>
<protein>
    <submittedName>
        <fullName evidence="5">Ribose 5-phosphate isomerase</fullName>
    </submittedName>
</protein>
<organism evidence="5 6">
    <name type="scientific">Pontibacter korlensis</name>
    <dbReference type="NCBI Taxonomy" id="400092"/>
    <lineage>
        <taxon>Bacteria</taxon>
        <taxon>Pseudomonadati</taxon>
        <taxon>Bacteroidota</taxon>
        <taxon>Cytophagia</taxon>
        <taxon>Cytophagales</taxon>
        <taxon>Hymenobacteraceae</taxon>
        <taxon>Pontibacter</taxon>
    </lineage>
</organism>
<proteinExistence type="inferred from homology"/>
<dbReference type="InterPro" id="IPR003500">
    <property type="entry name" value="RpiB_LacA_LacB"/>
</dbReference>
<evidence type="ECO:0000313" key="6">
    <source>
        <dbReference type="Proteomes" id="UP000033109"/>
    </source>
</evidence>
<evidence type="ECO:0000256" key="1">
    <source>
        <dbReference type="ARBA" id="ARBA00008754"/>
    </source>
</evidence>
<evidence type="ECO:0000313" key="5">
    <source>
        <dbReference type="EMBL" id="AKD02772.1"/>
    </source>
</evidence>
<dbReference type="GO" id="GO:0009052">
    <property type="term" value="P:pentose-phosphate shunt, non-oxidative branch"/>
    <property type="evidence" value="ECO:0007669"/>
    <property type="project" value="TreeGrafter"/>
</dbReference>
<evidence type="ECO:0000256" key="4">
    <source>
        <dbReference type="PIRSR" id="PIRSR005384-2"/>
    </source>
</evidence>
<dbReference type="InterPro" id="IPR004785">
    <property type="entry name" value="RpiB"/>
</dbReference>
<feature type="binding site" evidence="4">
    <location>
        <begin position="10"/>
        <end position="11"/>
    </location>
    <ligand>
        <name>D-ribulose 5-phosphate</name>
        <dbReference type="ChEBI" id="CHEBI:58121"/>
    </ligand>
</feature>
<feature type="binding site" evidence="4">
    <location>
        <position position="134"/>
    </location>
    <ligand>
        <name>D-ribulose 5-phosphate</name>
        <dbReference type="ChEBI" id="CHEBI:58121"/>
    </ligand>
</feature>
<dbReference type="Gene3D" id="3.40.1400.10">
    <property type="entry name" value="Sugar-phosphate isomerase, RpiB/LacA/LacB"/>
    <property type="match status" value="1"/>
</dbReference>
<feature type="binding site" evidence="4">
    <location>
        <position position="138"/>
    </location>
    <ligand>
        <name>D-ribulose 5-phosphate</name>
        <dbReference type="ChEBI" id="CHEBI:58121"/>
    </ligand>
</feature>
<dbReference type="Pfam" id="PF02502">
    <property type="entry name" value="LacAB_rpiB"/>
    <property type="match status" value="1"/>
</dbReference>
<dbReference type="KEGG" id="pko:PKOR_06105"/>
<feature type="binding site" evidence="4">
    <location>
        <position position="101"/>
    </location>
    <ligand>
        <name>D-ribulose 5-phosphate</name>
        <dbReference type="ChEBI" id="CHEBI:58121"/>
    </ligand>
</feature>
<name>A0A0E3UVU0_9BACT</name>
<dbReference type="AlphaFoldDB" id="A0A0E3UVU0"/>
<dbReference type="NCBIfam" id="TIGR01120">
    <property type="entry name" value="rpiB"/>
    <property type="match status" value="1"/>
</dbReference>
<dbReference type="STRING" id="400092.PKOR_06105"/>
<gene>
    <name evidence="5" type="ORF">PKOR_06105</name>
</gene>
<dbReference type="NCBIfam" id="NF004051">
    <property type="entry name" value="PRK05571.1"/>
    <property type="match status" value="1"/>
</dbReference>
<dbReference type="GO" id="GO:0004751">
    <property type="term" value="F:ribose-5-phosphate isomerase activity"/>
    <property type="evidence" value="ECO:0007669"/>
    <property type="project" value="TreeGrafter"/>
</dbReference>
<dbReference type="Proteomes" id="UP000033109">
    <property type="component" value="Chromosome"/>
</dbReference>
<dbReference type="PATRIC" id="fig|400092.3.peg.1358"/>
<dbReference type="EMBL" id="CP009621">
    <property type="protein sequence ID" value="AKD02772.1"/>
    <property type="molecule type" value="Genomic_DNA"/>
</dbReference>
<sequence length="145" mass="15720">MSLKIAIGGDHAGYTYKSMLKGVLAELGHQVQDFGPDSEASVDYPDHVHPLAKAVASKDCDFGVLICGSGNGVAITANKYQDIRAALCWETELAKLAREHNNANILCIPARFVSEETARDMVRTFLATDFEGGRHQNRVNKIAAC</sequence>
<comment type="similarity">
    <text evidence="1">Belongs to the LacAB/RpiB family.</text>
</comment>